<keyword evidence="3" id="KW-1185">Reference proteome</keyword>
<feature type="region of interest" description="Disordered" evidence="1">
    <location>
        <begin position="77"/>
        <end position="117"/>
    </location>
</feature>
<comment type="caution">
    <text evidence="2">The sequence shown here is derived from an EMBL/GenBank/DDBJ whole genome shotgun (WGS) entry which is preliminary data.</text>
</comment>
<evidence type="ECO:0000256" key="1">
    <source>
        <dbReference type="SAM" id="MobiDB-lite"/>
    </source>
</evidence>
<sequence length="134" mass="14289">MRALRQRNSHLSFSCLNHPRIWTPENYGEGATLSALLSGSLSGITTPHHITVPGAEAAFIGFTCSNKKELSNRVIRPIGEPFSGKGRSGKSPSAASGGSQSGESLAGQLDVPPLTKHVEPRAKPIYLRCLRGKK</sequence>
<evidence type="ECO:0000313" key="2">
    <source>
        <dbReference type="EMBL" id="GIY85209.1"/>
    </source>
</evidence>
<feature type="compositionally biased region" description="Low complexity" evidence="1">
    <location>
        <begin position="83"/>
        <end position="107"/>
    </location>
</feature>
<organism evidence="2 3">
    <name type="scientific">Caerostris extrusa</name>
    <name type="common">Bark spider</name>
    <name type="synonym">Caerostris bankana</name>
    <dbReference type="NCBI Taxonomy" id="172846"/>
    <lineage>
        <taxon>Eukaryota</taxon>
        <taxon>Metazoa</taxon>
        <taxon>Ecdysozoa</taxon>
        <taxon>Arthropoda</taxon>
        <taxon>Chelicerata</taxon>
        <taxon>Arachnida</taxon>
        <taxon>Araneae</taxon>
        <taxon>Araneomorphae</taxon>
        <taxon>Entelegynae</taxon>
        <taxon>Araneoidea</taxon>
        <taxon>Araneidae</taxon>
        <taxon>Caerostris</taxon>
    </lineage>
</organism>
<reference evidence="2 3" key="1">
    <citation type="submission" date="2021-06" db="EMBL/GenBank/DDBJ databases">
        <title>Caerostris extrusa draft genome.</title>
        <authorList>
            <person name="Kono N."/>
            <person name="Arakawa K."/>
        </authorList>
    </citation>
    <scope>NUCLEOTIDE SEQUENCE [LARGE SCALE GENOMIC DNA]</scope>
</reference>
<proteinExistence type="predicted"/>
<dbReference type="Proteomes" id="UP001054945">
    <property type="component" value="Unassembled WGS sequence"/>
</dbReference>
<accession>A0AAV4WSF7</accession>
<protein>
    <submittedName>
        <fullName evidence="2">Uncharacterized protein</fullName>
    </submittedName>
</protein>
<dbReference type="AlphaFoldDB" id="A0AAV4WSF7"/>
<evidence type="ECO:0000313" key="3">
    <source>
        <dbReference type="Proteomes" id="UP001054945"/>
    </source>
</evidence>
<dbReference type="EMBL" id="BPLR01016626">
    <property type="protein sequence ID" value="GIY85209.1"/>
    <property type="molecule type" value="Genomic_DNA"/>
</dbReference>
<name>A0AAV4WSF7_CAEEX</name>
<gene>
    <name evidence="2" type="ORF">CEXT_89931</name>
</gene>